<proteinExistence type="predicted"/>
<sequence>MKISIGVFMLMCAPPFWQQIDIRPPNVLLLVDSKLTSDHQMYSLAAN</sequence>
<accession>A0A0A9D324</accession>
<reference evidence="1" key="1">
    <citation type="submission" date="2014-09" db="EMBL/GenBank/DDBJ databases">
        <authorList>
            <person name="Magalhaes I.L.F."/>
            <person name="Oliveira U."/>
            <person name="Santos F.R."/>
            <person name="Vidigal T.H.D.A."/>
            <person name="Brescovit A.D."/>
            <person name="Santos A.J."/>
        </authorList>
    </citation>
    <scope>NUCLEOTIDE SEQUENCE</scope>
    <source>
        <tissue evidence="1">Shoot tissue taken approximately 20 cm above the soil surface</tissue>
    </source>
</reference>
<evidence type="ECO:0000313" key="1">
    <source>
        <dbReference type="EMBL" id="JAD81083.1"/>
    </source>
</evidence>
<name>A0A0A9D324_ARUDO</name>
<reference evidence="1" key="2">
    <citation type="journal article" date="2015" name="Data Brief">
        <title>Shoot transcriptome of the giant reed, Arundo donax.</title>
        <authorList>
            <person name="Barrero R.A."/>
            <person name="Guerrero F.D."/>
            <person name="Moolhuijzen P."/>
            <person name="Goolsby J.A."/>
            <person name="Tidwell J."/>
            <person name="Bellgard S.E."/>
            <person name="Bellgard M.I."/>
        </authorList>
    </citation>
    <scope>NUCLEOTIDE SEQUENCE</scope>
    <source>
        <tissue evidence="1">Shoot tissue taken approximately 20 cm above the soil surface</tissue>
    </source>
</reference>
<dbReference type="EMBL" id="GBRH01216812">
    <property type="protein sequence ID" value="JAD81083.1"/>
    <property type="molecule type" value="Transcribed_RNA"/>
</dbReference>
<organism evidence="1">
    <name type="scientific">Arundo donax</name>
    <name type="common">Giant reed</name>
    <name type="synonym">Donax arundinaceus</name>
    <dbReference type="NCBI Taxonomy" id="35708"/>
    <lineage>
        <taxon>Eukaryota</taxon>
        <taxon>Viridiplantae</taxon>
        <taxon>Streptophyta</taxon>
        <taxon>Embryophyta</taxon>
        <taxon>Tracheophyta</taxon>
        <taxon>Spermatophyta</taxon>
        <taxon>Magnoliopsida</taxon>
        <taxon>Liliopsida</taxon>
        <taxon>Poales</taxon>
        <taxon>Poaceae</taxon>
        <taxon>PACMAD clade</taxon>
        <taxon>Arundinoideae</taxon>
        <taxon>Arundineae</taxon>
        <taxon>Arundo</taxon>
    </lineage>
</organism>
<dbReference type="AlphaFoldDB" id="A0A0A9D324"/>
<protein>
    <submittedName>
        <fullName evidence="1">Uncharacterized protein</fullName>
    </submittedName>
</protein>